<dbReference type="RefSeq" id="WP_067529112.1">
    <property type="nucleotide sequence ID" value="NZ_JABELX010000028.1"/>
</dbReference>
<evidence type="ECO:0000259" key="1">
    <source>
        <dbReference type="Pfam" id="PF03713"/>
    </source>
</evidence>
<dbReference type="EMBL" id="JABELX010000028">
    <property type="protein sequence ID" value="NNH75820.1"/>
    <property type="molecule type" value="Genomic_DNA"/>
</dbReference>
<dbReference type="Pfam" id="PF03713">
    <property type="entry name" value="DUF305"/>
    <property type="match status" value="1"/>
</dbReference>
<dbReference type="InterPro" id="IPR005183">
    <property type="entry name" value="DUF305_CopM-like"/>
</dbReference>
<reference evidence="2 3" key="1">
    <citation type="submission" date="2020-05" db="EMBL/GenBank/DDBJ databases">
        <title>MicrobeNet Type strains.</title>
        <authorList>
            <person name="Nicholson A.C."/>
        </authorList>
    </citation>
    <scope>NUCLEOTIDE SEQUENCE [LARGE SCALE GENOMIC DNA]</scope>
    <source>
        <strain evidence="2 3">JCM 3224</strain>
    </source>
</reference>
<sequence>MAVLLIGVGMALRPVLVPQDQATPSVMNPTEIGFAQDMLLHHQQALFMVQRLDPAADPAIKQLAQQISDSQRVEIGTMLGWLRLANASPTNPNPMAWMHTDSDPDAAHHHSSEDGLMPGMATLAELDALSAARGTDAETLFLQLMLRHHQGGVTMAEAADELLTSGAVKEAVRAMITEQNQEAGIITIVLAQRGAQPLP</sequence>
<evidence type="ECO:0000313" key="3">
    <source>
        <dbReference type="Proteomes" id="UP000586827"/>
    </source>
</evidence>
<dbReference type="PANTHER" id="PTHR36933">
    <property type="entry name" value="SLL0788 PROTEIN"/>
    <property type="match status" value="1"/>
</dbReference>
<dbReference type="Gene3D" id="1.20.1260.10">
    <property type="match status" value="1"/>
</dbReference>
<comment type="caution">
    <text evidence="2">The sequence shown here is derived from an EMBL/GenBank/DDBJ whole genome shotgun (WGS) entry which is preliminary data.</text>
</comment>
<organism evidence="2 3">
    <name type="scientific">Nocardia uniformis</name>
    <dbReference type="NCBI Taxonomy" id="53432"/>
    <lineage>
        <taxon>Bacteria</taxon>
        <taxon>Bacillati</taxon>
        <taxon>Actinomycetota</taxon>
        <taxon>Actinomycetes</taxon>
        <taxon>Mycobacteriales</taxon>
        <taxon>Nocardiaceae</taxon>
        <taxon>Nocardia</taxon>
    </lineage>
</organism>
<dbReference type="PANTHER" id="PTHR36933:SF1">
    <property type="entry name" value="SLL0788 PROTEIN"/>
    <property type="match status" value="1"/>
</dbReference>
<keyword evidence="3" id="KW-1185">Reference proteome</keyword>
<name>A0A849CFZ8_9NOCA</name>
<dbReference type="InterPro" id="IPR012347">
    <property type="entry name" value="Ferritin-like"/>
</dbReference>
<protein>
    <submittedName>
        <fullName evidence="2">DUF305 domain-containing protein</fullName>
    </submittedName>
</protein>
<dbReference type="AlphaFoldDB" id="A0A849CFZ8"/>
<dbReference type="Proteomes" id="UP000586827">
    <property type="component" value="Unassembled WGS sequence"/>
</dbReference>
<feature type="domain" description="DUF305" evidence="1">
    <location>
        <begin position="31"/>
        <end position="183"/>
    </location>
</feature>
<proteinExistence type="predicted"/>
<gene>
    <name evidence="2" type="ORF">HLB23_39225</name>
</gene>
<evidence type="ECO:0000313" key="2">
    <source>
        <dbReference type="EMBL" id="NNH75820.1"/>
    </source>
</evidence>
<accession>A0A849CFZ8</accession>